<feature type="transmembrane region" description="Helical" evidence="1">
    <location>
        <begin position="310"/>
        <end position="333"/>
    </location>
</feature>
<dbReference type="InterPro" id="IPR002656">
    <property type="entry name" value="Acyl_transf_3_dom"/>
</dbReference>
<feature type="transmembrane region" description="Helical" evidence="1">
    <location>
        <begin position="83"/>
        <end position="103"/>
    </location>
</feature>
<gene>
    <name evidence="3" type="ORF">BIY26_05980</name>
</gene>
<dbReference type="KEGG" id="bgj:AWC36_11560"/>
<dbReference type="GeneID" id="70907437"/>
<feature type="transmembrane region" description="Helical" evidence="1">
    <location>
        <begin position="183"/>
        <end position="203"/>
    </location>
</feature>
<keyword evidence="1" id="KW-0472">Membrane</keyword>
<name>A0AAE8ERI6_9GAMM</name>
<feature type="transmembrane region" description="Helical" evidence="1">
    <location>
        <begin position="40"/>
        <end position="62"/>
    </location>
</feature>
<feature type="transmembrane region" description="Helical" evidence="1">
    <location>
        <begin position="238"/>
        <end position="254"/>
    </location>
</feature>
<dbReference type="Pfam" id="PF01757">
    <property type="entry name" value="Acyl_transf_3"/>
    <property type="match status" value="1"/>
</dbReference>
<dbReference type="GO" id="GO:0016020">
    <property type="term" value="C:membrane"/>
    <property type="evidence" value="ECO:0007669"/>
    <property type="project" value="TreeGrafter"/>
</dbReference>
<sequence length="343" mass="38913">MKVGVSVKHDNSFDIIRHIAAIMVIYSHHFALSGMKEPSFLGVGSFGSCAVLIFFSISGYLISQSYMRTKSNYGYAKKRFLRVYPGLAVCLIFTIYICGGFLGKDGFLSWVSSIEAIKTYLRVIFLTGVGVVGVQPEGMNYFTYDYILSNTMNGSVWTLFFEVFDYIAIAFALSLFKKHNTGVFLLLICSIILQIICIEYGITKLALRATSLFTIPFAFGALLFIYKEKWFYCNRVKFSMLIISMLVMFFSMGNEILSKTIYPMALCYVTLLVGLSFKDVMIKGRFDFSYGIYIYAFPIQQIIINETNIGFFPSMLLSLILTIIIASISWFFVEKPMLNKKNS</sequence>
<keyword evidence="3" id="KW-0808">Transferase</keyword>
<dbReference type="GO" id="GO:0016747">
    <property type="term" value="F:acyltransferase activity, transferring groups other than amino-acyl groups"/>
    <property type="evidence" value="ECO:0007669"/>
    <property type="project" value="InterPro"/>
</dbReference>
<keyword evidence="1" id="KW-1133">Transmembrane helix</keyword>
<keyword evidence="1" id="KW-0812">Transmembrane</keyword>
<dbReference type="PANTHER" id="PTHR23028">
    <property type="entry name" value="ACETYLTRANSFERASE"/>
    <property type="match status" value="1"/>
</dbReference>
<feature type="transmembrane region" description="Helical" evidence="1">
    <location>
        <begin position="209"/>
        <end position="226"/>
    </location>
</feature>
<evidence type="ECO:0000259" key="2">
    <source>
        <dbReference type="Pfam" id="PF01757"/>
    </source>
</evidence>
<dbReference type="GO" id="GO:0000271">
    <property type="term" value="P:polysaccharide biosynthetic process"/>
    <property type="evidence" value="ECO:0007669"/>
    <property type="project" value="TreeGrafter"/>
</dbReference>
<dbReference type="Proteomes" id="UP000285972">
    <property type="component" value="Unassembled WGS sequence"/>
</dbReference>
<comment type="caution">
    <text evidence="3">The sequence shown here is derived from an EMBL/GenBank/DDBJ whole genome shotgun (WGS) entry which is preliminary data.</text>
</comment>
<evidence type="ECO:0000313" key="4">
    <source>
        <dbReference type="Proteomes" id="UP000285972"/>
    </source>
</evidence>
<evidence type="ECO:0000313" key="3">
    <source>
        <dbReference type="EMBL" id="RLM27346.1"/>
    </source>
</evidence>
<dbReference type="AlphaFoldDB" id="A0AAE8ERI6"/>
<evidence type="ECO:0000256" key="1">
    <source>
        <dbReference type="SAM" id="Phobius"/>
    </source>
</evidence>
<protein>
    <submittedName>
        <fullName evidence="3">Acyltransferase</fullName>
    </submittedName>
</protein>
<dbReference type="InterPro" id="IPR050879">
    <property type="entry name" value="Acyltransferase_3"/>
</dbReference>
<dbReference type="RefSeq" id="WP_095834512.1">
    <property type="nucleotide sequence ID" value="NZ_CP014137.1"/>
</dbReference>
<organism evidence="3 4">
    <name type="scientific">Brenneria goodwinii</name>
    <dbReference type="NCBI Taxonomy" id="1109412"/>
    <lineage>
        <taxon>Bacteria</taxon>
        <taxon>Pseudomonadati</taxon>
        <taxon>Pseudomonadota</taxon>
        <taxon>Gammaproteobacteria</taxon>
        <taxon>Enterobacterales</taxon>
        <taxon>Pectobacteriaceae</taxon>
        <taxon>Brenneria</taxon>
    </lineage>
</organism>
<feature type="domain" description="Acyltransferase 3" evidence="2">
    <location>
        <begin position="11"/>
        <end position="328"/>
    </location>
</feature>
<accession>A0AAE8ERI6</accession>
<reference evidence="3 4" key="1">
    <citation type="submission" date="2016-09" db="EMBL/GenBank/DDBJ databases">
        <authorList>
            <person name="Doonan J."/>
            <person name="Pachebat J.A."/>
            <person name="Golyshin P.N."/>
            <person name="Denman S."/>
            <person name="Mcdonald J.E."/>
        </authorList>
    </citation>
    <scope>NUCLEOTIDE SEQUENCE [LARGE SCALE GENOMIC DNA]</scope>
    <source>
        <strain evidence="3 4">FRB141</strain>
    </source>
</reference>
<dbReference type="PANTHER" id="PTHR23028:SF53">
    <property type="entry name" value="ACYL_TRANSF_3 DOMAIN-CONTAINING PROTEIN"/>
    <property type="match status" value="1"/>
</dbReference>
<dbReference type="EMBL" id="MJLX01000011">
    <property type="protein sequence ID" value="RLM27346.1"/>
    <property type="molecule type" value="Genomic_DNA"/>
</dbReference>
<proteinExistence type="predicted"/>
<feature type="transmembrane region" description="Helical" evidence="1">
    <location>
        <begin position="286"/>
        <end position="304"/>
    </location>
</feature>
<feature type="transmembrane region" description="Helical" evidence="1">
    <location>
        <begin position="260"/>
        <end position="277"/>
    </location>
</feature>
<keyword evidence="3" id="KW-0012">Acyltransferase</keyword>
<feature type="transmembrane region" description="Helical" evidence="1">
    <location>
        <begin position="156"/>
        <end position="176"/>
    </location>
</feature>